<feature type="non-terminal residue" evidence="1">
    <location>
        <position position="52"/>
    </location>
</feature>
<accession>A0AAW2AH89</accession>
<dbReference type="Proteomes" id="UP001479290">
    <property type="component" value="Unassembled WGS sequence"/>
</dbReference>
<proteinExistence type="predicted"/>
<keyword evidence="2" id="KW-1185">Reference proteome</keyword>
<evidence type="ECO:0000313" key="1">
    <source>
        <dbReference type="EMBL" id="KAK9971944.1"/>
    </source>
</evidence>
<sequence length="52" mass="5604">MKTKKPVSVNGTATEMPKCIGCQLLASLMDDITGSHRKSIKLWPLGNMSVAD</sequence>
<dbReference type="EMBL" id="JAWDJR010000007">
    <property type="protein sequence ID" value="KAK9971944.1"/>
    <property type="molecule type" value="Genomic_DNA"/>
</dbReference>
<comment type="caution">
    <text evidence="1">The sequence shown here is derived from an EMBL/GenBank/DDBJ whole genome shotgun (WGS) entry which is preliminary data.</text>
</comment>
<gene>
    <name evidence="1" type="ORF">ABG768_025282</name>
</gene>
<name>A0AAW2AH89_CULAL</name>
<evidence type="ECO:0000313" key="2">
    <source>
        <dbReference type="Proteomes" id="UP001479290"/>
    </source>
</evidence>
<protein>
    <submittedName>
        <fullName evidence="1">Uncharacterized protein</fullName>
    </submittedName>
</protein>
<reference evidence="1 2" key="1">
    <citation type="submission" date="2024-05" db="EMBL/GenBank/DDBJ databases">
        <title>A high-quality chromosomal-level genome assembly of Topmouth culter (Culter alburnus).</title>
        <authorList>
            <person name="Zhao H."/>
        </authorList>
    </citation>
    <scope>NUCLEOTIDE SEQUENCE [LARGE SCALE GENOMIC DNA]</scope>
    <source>
        <strain evidence="1">CATC2023</strain>
        <tissue evidence="1">Muscle</tissue>
    </source>
</reference>
<dbReference type="AlphaFoldDB" id="A0AAW2AH89"/>
<organism evidence="1 2">
    <name type="scientific">Culter alburnus</name>
    <name type="common">Topmouth culter</name>
    <dbReference type="NCBI Taxonomy" id="194366"/>
    <lineage>
        <taxon>Eukaryota</taxon>
        <taxon>Metazoa</taxon>
        <taxon>Chordata</taxon>
        <taxon>Craniata</taxon>
        <taxon>Vertebrata</taxon>
        <taxon>Euteleostomi</taxon>
        <taxon>Actinopterygii</taxon>
        <taxon>Neopterygii</taxon>
        <taxon>Teleostei</taxon>
        <taxon>Ostariophysi</taxon>
        <taxon>Cypriniformes</taxon>
        <taxon>Xenocyprididae</taxon>
        <taxon>Xenocypridinae</taxon>
        <taxon>Culter</taxon>
    </lineage>
</organism>